<gene>
    <name evidence="1" type="ORF">SDC9_187213</name>
</gene>
<dbReference type="AlphaFoldDB" id="A0A645HU57"/>
<accession>A0A645HU57</accession>
<name>A0A645HU57_9ZZZZ</name>
<comment type="caution">
    <text evidence="1">The sequence shown here is derived from an EMBL/GenBank/DDBJ whole genome shotgun (WGS) entry which is preliminary data.</text>
</comment>
<dbReference type="EMBL" id="VSSQ01095643">
    <property type="protein sequence ID" value="MPN39684.1"/>
    <property type="molecule type" value="Genomic_DNA"/>
</dbReference>
<proteinExistence type="predicted"/>
<sequence length="75" mass="8189">MHIKPALMLHFSKSINAIRKRNPPVRPAAAADQPASAVISTRDLGQRCHVLKVVPATMGTIEFTFASGHAHRFCL</sequence>
<protein>
    <submittedName>
        <fullName evidence="1">Uncharacterized protein</fullName>
    </submittedName>
</protein>
<evidence type="ECO:0000313" key="1">
    <source>
        <dbReference type="EMBL" id="MPN39684.1"/>
    </source>
</evidence>
<reference evidence="1" key="1">
    <citation type="submission" date="2019-08" db="EMBL/GenBank/DDBJ databases">
        <authorList>
            <person name="Kucharzyk K."/>
            <person name="Murdoch R.W."/>
            <person name="Higgins S."/>
            <person name="Loffler F."/>
        </authorList>
    </citation>
    <scope>NUCLEOTIDE SEQUENCE</scope>
</reference>
<organism evidence="1">
    <name type="scientific">bioreactor metagenome</name>
    <dbReference type="NCBI Taxonomy" id="1076179"/>
    <lineage>
        <taxon>unclassified sequences</taxon>
        <taxon>metagenomes</taxon>
        <taxon>ecological metagenomes</taxon>
    </lineage>
</organism>